<dbReference type="OrthoDB" id="1097360at2"/>
<proteinExistence type="predicted"/>
<dbReference type="eggNOG" id="COG5464">
    <property type="taxonomic scope" value="Bacteria"/>
</dbReference>
<dbReference type="RefSeq" id="WP_010756392.1">
    <property type="nucleotide sequence ID" value="NZ_ASWD01000002.1"/>
</dbReference>
<dbReference type="HOGENOM" id="CLU_2493077_0_0_9"/>
<dbReference type="EMBL" id="AJAQ01000011">
    <property type="protein sequence ID" value="EOH95400.1"/>
    <property type="molecule type" value="Genomic_DNA"/>
</dbReference>
<reference evidence="1 2" key="1">
    <citation type="submission" date="2013-02" db="EMBL/GenBank/DDBJ databases">
        <title>The Genome Sequence of Enterococcus pallens BAA-351.</title>
        <authorList>
            <consortium name="The Broad Institute Genome Sequencing Platform"/>
            <consortium name="The Broad Institute Genome Sequencing Center for Infectious Disease"/>
            <person name="Earl A.M."/>
            <person name="Gilmore M.S."/>
            <person name="Lebreton F."/>
            <person name="Walker B."/>
            <person name="Young S.K."/>
            <person name="Zeng Q."/>
            <person name="Gargeya S."/>
            <person name="Fitzgerald M."/>
            <person name="Haas B."/>
            <person name="Abouelleil A."/>
            <person name="Alvarado L."/>
            <person name="Arachchi H.M."/>
            <person name="Berlin A.M."/>
            <person name="Chapman S.B."/>
            <person name="Dewar J."/>
            <person name="Goldberg J."/>
            <person name="Griggs A."/>
            <person name="Gujja S."/>
            <person name="Hansen M."/>
            <person name="Howarth C."/>
            <person name="Imamovic A."/>
            <person name="Larimer J."/>
            <person name="McCowan C."/>
            <person name="Murphy C."/>
            <person name="Neiman D."/>
            <person name="Pearson M."/>
            <person name="Priest M."/>
            <person name="Roberts A."/>
            <person name="Saif S."/>
            <person name="Shea T."/>
            <person name="Sisk P."/>
            <person name="Sykes S."/>
            <person name="Wortman J."/>
            <person name="Nusbaum C."/>
            <person name="Birren B."/>
        </authorList>
    </citation>
    <scope>NUCLEOTIDE SEQUENCE [LARGE SCALE GENOMIC DNA]</scope>
    <source>
        <strain evidence="1 2">ATCC BAA-351</strain>
    </source>
</reference>
<sequence>MPNYLPTNDLLFHKLFTSKDTNHILKAFVRDVLGEEFETLTPRDTYHIDSYKQSLEDENKLKYTEVDVLAASNDGTQVTIEML</sequence>
<organism evidence="1 2">
    <name type="scientific">Enterococcus pallens ATCC BAA-351</name>
    <dbReference type="NCBI Taxonomy" id="1158607"/>
    <lineage>
        <taxon>Bacteria</taxon>
        <taxon>Bacillati</taxon>
        <taxon>Bacillota</taxon>
        <taxon>Bacilli</taxon>
        <taxon>Lactobacillales</taxon>
        <taxon>Enterococcaceae</taxon>
        <taxon>Enterococcus</taxon>
    </lineage>
</organism>
<gene>
    <name evidence="1" type="ORF">UAU_01362</name>
</gene>
<name>R2SJL0_9ENTE</name>
<evidence type="ECO:0000313" key="1">
    <source>
        <dbReference type="EMBL" id="EOH95400.1"/>
    </source>
</evidence>
<dbReference type="Proteomes" id="UP000013782">
    <property type="component" value="Unassembled WGS sequence"/>
</dbReference>
<dbReference type="PATRIC" id="fig|1158607.3.peg.1348"/>
<protein>
    <recommendedName>
        <fullName evidence="3">Transposase (putative) YhgA-like domain-containing protein</fullName>
    </recommendedName>
</protein>
<evidence type="ECO:0000313" key="2">
    <source>
        <dbReference type="Proteomes" id="UP000013782"/>
    </source>
</evidence>
<accession>R2SJL0</accession>
<comment type="caution">
    <text evidence="1">The sequence shown here is derived from an EMBL/GenBank/DDBJ whole genome shotgun (WGS) entry which is preliminary data.</text>
</comment>
<evidence type="ECO:0008006" key="3">
    <source>
        <dbReference type="Google" id="ProtNLM"/>
    </source>
</evidence>
<dbReference type="AlphaFoldDB" id="R2SJL0"/>
<keyword evidence="2" id="KW-1185">Reference proteome</keyword>